<gene>
    <name evidence="3" type="ORF">KD146_00415</name>
</gene>
<dbReference type="PROSITE" id="PS50234">
    <property type="entry name" value="VWFA"/>
    <property type="match status" value="1"/>
</dbReference>
<name>A0A942I4Z9_9HYPH</name>
<evidence type="ECO:0000259" key="2">
    <source>
        <dbReference type="PROSITE" id="PS50234"/>
    </source>
</evidence>
<keyword evidence="1" id="KW-0812">Transmembrane</keyword>
<dbReference type="EMBL" id="JAGXTP010000001">
    <property type="protein sequence ID" value="MBS3847147.1"/>
    <property type="molecule type" value="Genomic_DNA"/>
</dbReference>
<dbReference type="Proteomes" id="UP000678281">
    <property type="component" value="Unassembled WGS sequence"/>
</dbReference>
<keyword evidence="1" id="KW-0472">Membrane</keyword>
<feature type="domain" description="VWFA" evidence="2">
    <location>
        <begin position="138"/>
        <end position="431"/>
    </location>
</feature>
<sequence>MPIRSLLTRFLSDRSGNVAIICAFAFIPMLVVAGGATDIARHEAYRVQLQDGVDRAVLAAASLTQTRTIEATVTDYMKSVPFIKDVKVSFTPKTGLNYREVTVQAQYAMSTGFLPLIGVNTIMVSASATAIERRKNVEISLMLDVSGSMRNGNPRRIDLLKPAARDFIDAILNAKTADYTSVSIVPYAGQVNVGSAVFAGLGGTRLHKNSSCFEFADADYAAGMRTFAGRAQVPHFTHWNFNQNVKDMNWWWCPTEDTSISYLSNNATALKQRITDYKMHDGTGTAVAMNWGLMLLDPTSRDFVQWASTAGIVPTAFAGRPSAFNDGETLKFIVLMTDGAISDQYRPKDANRSVTLAPDNKLTQSRTQARDLMYKVCNRAKANGVVVFTIGFEVDSTAATEMANCASSPSHFYSVTGLDIAKAFSSIASAIQKIRLTQ</sequence>
<comment type="caution">
    <text evidence="3">The sequence shown here is derived from an EMBL/GenBank/DDBJ whole genome shotgun (WGS) entry which is preliminary data.</text>
</comment>
<dbReference type="RefSeq" id="WP_212656800.1">
    <property type="nucleotide sequence ID" value="NZ_JAGXTP010000001.1"/>
</dbReference>
<proteinExistence type="predicted"/>
<keyword evidence="4" id="KW-1185">Reference proteome</keyword>
<dbReference type="InterPro" id="IPR002035">
    <property type="entry name" value="VWF_A"/>
</dbReference>
<keyword evidence="1" id="KW-1133">Transmembrane helix</keyword>
<dbReference type="Pfam" id="PF13400">
    <property type="entry name" value="Tad"/>
    <property type="match status" value="1"/>
</dbReference>
<reference evidence="3" key="1">
    <citation type="submission" date="2021-04" db="EMBL/GenBank/DDBJ databases">
        <title>Devosia litorisediminis sp. nov., isolated from a sand dune.</title>
        <authorList>
            <person name="Park S."/>
            <person name="Yoon J.-H."/>
        </authorList>
    </citation>
    <scope>NUCLEOTIDE SEQUENCE</scope>
    <source>
        <strain evidence="3">BSSL-BM10</strain>
    </source>
</reference>
<evidence type="ECO:0000313" key="3">
    <source>
        <dbReference type="EMBL" id="MBS3847147.1"/>
    </source>
</evidence>
<dbReference type="Gene3D" id="3.40.50.410">
    <property type="entry name" value="von Willebrand factor, type A domain"/>
    <property type="match status" value="1"/>
</dbReference>
<dbReference type="AlphaFoldDB" id="A0A942I4Z9"/>
<evidence type="ECO:0000313" key="4">
    <source>
        <dbReference type="Proteomes" id="UP000678281"/>
    </source>
</evidence>
<dbReference type="InterPro" id="IPR036465">
    <property type="entry name" value="vWFA_dom_sf"/>
</dbReference>
<feature type="transmembrane region" description="Helical" evidence="1">
    <location>
        <begin position="16"/>
        <end position="36"/>
    </location>
</feature>
<protein>
    <recommendedName>
        <fullName evidence="2">VWFA domain-containing protein</fullName>
    </recommendedName>
</protein>
<evidence type="ECO:0000256" key="1">
    <source>
        <dbReference type="SAM" id="Phobius"/>
    </source>
</evidence>
<organism evidence="3 4">
    <name type="scientific">Devosia litorisediminis</name>
    <dbReference type="NCBI Taxonomy" id="2829817"/>
    <lineage>
        <taxon>Bacteria</taxon>
        <taxon>Pseudomonadati</taxon>
        <taxon>Pseudomonadota</taxon>
        <taxon>Alphaproteobacteria</taxon>
        <taxon>Hyphomicrobiales</taxon>
        <taxon>Devosiaceae</taxon>
        <taxon>Devosia</taxon>
    </lineage>
</organism>
<dbReference type="SUPFAM" id="SSF53300">
    <property type="entry name" value="vWA-like"/>
    <property type="match status" value="1"/>
</dbReference>
<dbReference type="InterPro" id="IPR028087">
    <property type="entry name" value="Tad_N"/>
</dbReference>
<accession>A0A942I4Z9</accession>